<dbReference type="Gene3D" id="1.20.1260.10">
    <property type="match status" value="1"/>
</dbReference>
<gene>
    <name evidence="1" type="ORF">Q0812_04400</name>
</gene>
<organism evidence="1 2">
    <name type="scientific">Peiella sedimenti</name>
    <dbReference type="NCBI Taxonomy" id="3061083"/>
    <lineage>
        <taxon>Bacteria</taxon>
        <taxon>Pseudomonadati</taxon>
        <taxon>Pseudomonadota</taxon>
        <taxon>Alphaproteobacteria</taxon>
        <taxon>Caulobacterales</taxon>
        <taxon>Caulobacteraceae</taxon>
        <taxon>Peiella</taxon>
    </lineage>
</organism>
<dbReference type="RefSeq" id="WP_302109071.1">
    <property type="nucleotide sequence ID" value="NZ_JAUKTR010000001.1"/>
</dbReference>
<dbReference type="CDD" id="cd01048">
    <property type="entry name" value="Ferritin_like_AB2"/>
    <property type="match status" value="1"/>
</dbReference>
<name>A0ABT8SLZ8_9CAUL</name>
<protein>
    <recommendedName>
        <fullName evidence="3">DUF2202 domain-containing protein</fullName>
    </recommendedName>
</protein>
<dbReference type="SUPFAM" id="SSF47240">
    <property type="entry name" value="Ferritin-like"/>
    <property type="match status" value="1"/>
</dbReference>
<dbReference type="Proteomes" id="UP001169063">
    <property type="component" value="Unassembled WGS sequence"/>
</dbReference>
<dbReference type="InterPro" id="IPR019243">
    <property type="entry name" value="DUF2202"/>
</dbReference>
<evidence type="ECO:0000313" key="2">
    <source>
        <dbReference type="Proteomes" id="UP001169063"/>
    </source>
</evidence>
<evidence type="ECO:0008006" key="3">
    <source>
        <dbReference type="Google" id="ProtNLM"/>
    </source>
</evidence>
<dbReference type="InterPro" id="IPR012347">
    <property type="entry name" value="Ferritin-like"/>
</dbReference>
<accession>A0ABT8SLZ8</accession>
<comment type="caution">
    <text evidence="1">The sequence shown here is derived from an EMBL/GenBank/DDBJ whole genome shotgun (WGS) entry which is preliminary data.</text>
</comment>
<dbReference type="InterPro" id="IPR009078">
    <property type="entry name" value="Ferritin-like_SF"/>
</dbReference>
<dbReference type="EMBL" id="JAUKTR010000001">
    <property type="protein sequence ID" value="MDO1558668.1"/>
    <property type="molecule type" value="Genomic_DNA"/>
</dbReference>
<reference evidence="1" key="1">
    <citation type="submission" date="2023-07" db="EMBL/GenBank/DDBJ databases">
        <title>Brevundimonas soil sp. nov., isolated from the soil of chemical plant.</title>
        <authorList>
            <person name="Wu N."/>
        </authorList>
    </citation>
    <scope>NUCLEOTIDE SEQUENCE</scope>
    <source>
        <strain evidence="1">XZ-24</strain>
    </source>
</reference>
<proteinExistence type="predicted"/>
<sequence>MLDADSLAALNEALDDEYRARATYQAVIEAFGPVRPFINIVAAEDRHVQALLALFTRFGVYPPPDRWAGNVRAASGVAEACEEAVRAEVENDAMYDRLLRQVQHPDVAAVMRRLQQASRERHLPAFQRCAGVAGRGGRPRWGRPGK</sequence>
<evidence type="ECO:0000313" key="1">
    <source>
        <dbReference type="EMBL" id="MDO1558668.1"/>
    </source>
</evidence>
<keyword evidence="2" id="KW-1185">Reference proteome</keyword>